<feature type="transmembrane region" description="Helical" evidence="5">
    <location>
        <begin position="97"/>
        <end position="115"/>
    </location>
</feature>
<gene>
    <name evidence="7" type="ORF">PVAG01_11431</name>
</gene>
<feature type="transmembrane region" description="Helical" evidence="5">
    <location>
        <begin position="325"/>
        <end position="346"/>
    </location>
</feature>
<evidence type="ECO:0000313" key="8">
    <source>
        <dbReference type="Proteomes" id="UP001629113"/>
    </source>
</evidence>
<keyword evidence="4 5" id="KW-0472">Membrane</keyword>
<dbReference type="EMBL" id="JBFCZG010000011">
    <property type="protein sequence ID" value="KAL3417431.1"/>
    <property type="molecule type" value="Genomic_DNA"/>
</dbReference>
<dbReference type="InterPro" id="IPR020846">
    <property type="entry name" value="MFS_dom"/>
</dbReference>
<dbReference type="CDD" id="cd17502">
    <property type="entry name" value="MFS_Azr1_MDR_like"/>
    <property type="match status" value="1"/>
</dbReference>
<feature type="transmembrane region" description="Helical" evidence="5">
    <location>
        <begin position="366"/>
        <end position="389"/>
    </location>
</feature>
<name>A0ABR4P2B7_9HELO</name>
<feature type="transmembrane region" description="Helical" evidence="5">
    <location>
        <begin position="452"/>
        <end position="476"/>
    </location>
</feature>
<feature type="transmembrane region" description="Helical" evidence="5">
    <location>
        <begin position="127"/>
        <end position="146"/>
    </location>
</feature>
<feature type="transmembrane region" description="Helical" evidence="5">
    <location>
        <begin position="57"/>
        <end position="75"/>
    </location>
</feature>
<keyword evidence="2 5" id="KW-0812">Transmembrane</keyword>
<comment type="caution">
    <text evidence="7">The sequence shown here is derived from an EMBL/GenBank/DDBJ whole genome shotgun (WGS) entry which is preliminary data.</text>
</comment>
<dbReference type="PANTHER" id="PTHR23501">
    <property type="entry name" value="MAJOR FACILITATOR SUPERFAMILY"/>
    <property type="match status" value="1"/>
</dbReference>
<keyword evidence="8" id="KW-1185">Reference proteome</keyword>
<evidence type="ECO:0000256" key="1">
    <source>
        <dbReference type="ARBA" id="ARBA00004141"/>
    </source>
</evidence>
<feature type="transmembrane region" description="Helical" evidence="5">
    <location>
        <begin position="257"/>
        <end position="277"/>
    </location>
</feature>
<evidence type="ECO:0000256" key="5">
    <source>
        <dbReference type="SAM" id="Phobius"/>
    </source>
</evidence>
<feature type="transmembrane region" description="Helical" evidence="5">
    <location>
        <begin position="527"/>
        <end position="545"/>
    </location>
</feature>
<sequence>MSTTVESEKPSVITVPTNALVPNSRSRNFEYDREQANSITLQTMEAESSEEDYPTGLAFYMVIVSLALAYILSGFDNTIVATAVPAITDHFHTDADVGWYSAAYRLSLCAFQFIFGKLYKLFSPKYTFILSIACNMIGSLLCATAAGSAMFIVGRAIAGLGAAGITAGCFNIVVRLSPLRRRSAIIAALSAVESASEMTAPIIGGVLTQHLSWQWCFFISLPMGGATLAIVTLALRDPPHRIDVDIPWQQKLWQLDLLGNLIFLPSVTSLFVGLSGAGTKYTWTSPLVVSLLVAFVVLLALFIWQQVRMGDSATLPLRILRQRTVLYSSLFAICNSGSLQVFQYYLPTYYQSVRQYTPSKSGYLMLAPTAGFLIGMLAQGFGTSIVGFYTPFMLICSVLGPAAAGWATTWQCSTPFADLIGSTLFSGFAYGIGYQGPQVAVQTTLSLVDTPVGLAIILFTQHFGAALFVTIGQTIFTNRLEINLRYLTPNLKTAKIKNLGLKQLTTYLGPDRLQEVLAAFNTSLVEMWYLPVALMCISLIGVLGMEWRSVKMKQT</sequence>
<reference evidence="7 8" key="1">
    <citation type="submission" date="2024-06" db="EMBL/GenBank/DDBJ databases">
        <title>Complete genome of Phlyctema vagabunda strain 19-DSS-EL-015.</title>
        <authorList>
            <person name="Fiorenzani C."/>
        </authorList>
    </citation>
    <scope>NUCLEOTIDE SEQUENCE [LARGE SCALE GENOMIC DNA]</scope>
    <source>
        <strain evidence="7 8">19-DSS-EL-015</strain>
    </source>
</reference>
<dbReference type="PANTHER" id="PTHR23501:SF199">
    <property type="entry name" value="MFS EFFLUX TRANSPORTER INPD-RELATED"/>
    <property type="match status" value="1"/>
</dbReference>
<feature type="transmembrane region" description="Helical" evidence="5">
    <location>
        <begin position="152"/>
        <end position="173"/>
    </location>
</feature>
<protein>
    <submittedName>
        <fullName evidence="7">HC-toxin efflux carrier TOXA 15</fullName>
    </submittedName>
</protein>
<dbReference type="Pfam" id="PF07690">
    <property type="entry name" value="MFS_1"/>
    <property type="match status" value="1"/>
</dbReference>
<dbReference type="PROSITE" id="PS50850">
    <property type="entry name" value="MFS"/>
    <property type="match status" value="1"/>
</dbReference>
<evidence type="ECO:0000259" key="6">
    <source>
        <dbReference type="PROSITE" id="PS50850"/>
    </source>
</evidence>
<dbReference type="Proteomes" id="UP001629113">
    <property type="component" value="Unassembled WGS sequence"/>
</dbReference>
<dbReference type="Gene3D" id="1.20.1250.20">
    <property type="entry name" value="MFS general substrate transporter like domains"/>
    <property type="match status" value="1"/>
</dbReference>
<organism evidence="7 8">
    <name type="scientific">Phlyctema vagabunda</name>
    <dbReference type="NCBI Taxonomy" id="108571"/>
    <lineage>
        <taxon>Eukaryota</taxon>
        <taxon>Fungi</taxon>
        <taxon>Dikarya</taxon>
        <taxon>Ascomycota</taxon>
        <taxon>Pezizomycotina</taxon>
        <taxon>Leotiomycetes</taxon>
        <taxon>Helotiales</taxon>
        <taxon>Dermateaceae</taxon>
        <taxon>Phlyctema</taxon>
    </lineage>
</organism>
<proteinExistence type="predicted"/>
<evidence type="ECO:0000256" key="3">
    <source>
        <dbReference type="ARBA" id="ARBA00022989"/>
    </source>
</evidence>
<dbReference type="Gene3D" id="1.20.1720.10">
    <property type="entry name" value="Multidrug resistance protein D"/>
    <property type="match status" value="1"/>
</dbReference>
<dbReference type="SUPFAM" id="SSF103473">
    <property type="entry name" value="MFS general substrate transporter"/>
    <property type="match status" value="2"/>
</dbReference>
<feature type="domain" description="Major facilitator superfamily (MFS) profile" evidence="6">
    <location>
        <begin position="62"/>
        <end position="550"/>
    </location>
</feature>
<evidence type="ECO:0000313" key="7">
    <source>
        <dbReference type="EMBL" id="KAL3417431.1"/>
    </source>
</evidence>
<feature type="transmembrane region" description="Helical" evidence="5">
    <location>
        <begin position="283"/>
        <end position="304"/>
    </location>
</feature>
<evidence type="ECO:0000256" key="2">
    <source>
        <dbReference type="ARBA" id="ARBA00022692"/>
    </source>
</evidence>
<evidence type="ECO:0000256" key="4">
    <source>
        <dbReference type="ARBA" id="ARBA00023136"/>
    </source>
</evidence>
<dbReference type="InterPro" id="IPR036259">
    <property type="entry name" value="MFS_trans_sf"/>
</dbReference>
<comment type="subcellular location">
    <subcellularLocation>
        <location evidence="1">Membrane</location>
        <topology evidence="1">Multi-pass membrane protein</topology>
    </subcellularLocation>
</comment>
<dbReference type="InterPro" id="IPR011701">
    <property type="entry name" value="MFS"/>
</dbReference>
<accession>A0ABR4P2B7</accession>
<feature type="transmembrane region" description="Helical" evidence="5">
    <location>
        <begin position="212"/>
        <end position="236"/>
    </location>
</feature>
<feature type="transmembrane region" description="Helical" evidence="5">
    <location>
        <begin position="185"/>
        <end position="206"/>
    </location>
</feature>
<keyword evidence="3 5" id="KW-1133">Transmembrane helix</keyword>